<dbReference type="Proteomes" id="UP001189429">
    <property type="component" value="Unassembled WGS sequence"/>
</dbReference>
<evidence type="ECO:0000313" key="1">
    <source>
        <dbReference type="EMBL" id="CAK0856984.1"/>
    </source>
</evidence>
<gene>
    <name evidence="1" type="ORF">PCOR1329_LOCUS47219</name>
</gene>
<sequence length="733" mass="82187">VPPLQLPAVAGCDIDVTNVEDVDPVENLVAASGVHNERAAAELNRVAIAMEEPRGYIGIAMFVISALRYRARVFLWYGDTCEDALVKYAPWANDAVSVVAKCHAVSCAFRDDGSVRGLDDEALRTNHWVAGFPLDGGGAPAGASLAESMCEETRFFYAQYLSHSVQLVATVTDGDCGLDVMCFMLGWNRSSVNRDALRCELCAYILEHAGNRAFVAMLRHTGEIDNHLGLYELDAAGAALVAARPTEHRHGDGGAEGALLEVPQQAERHYSEEEARALRWKCDLRTAAREIIVGMLKRLPDECANAMVREHATRDDGEAFATEHPAVAQVTGLAVPQGKEIPLALKDKKKAWVDYRRVFRIYQHAVQQFLTSAVAERPVRPDQKGWQYRKGTNCTVRDFKRRRCWGAGRHKACATLREQLAEPYSIMRHSVDVKVTCRFPKKVLLAKALQLQEEYYVVHLNKKTAPQTVQINGRWLAGFMRECRISSRKPNRKFKVPRVVLAERLSLSWVIVSRLRKMVMLHHGYDPEMRNVDQSPFHMNEGLSDCLEKWLLPWGPGRRWELFLLDAYAPGLTDNAQRLCWARGYICVTHGGGASMVCQTNDTDLHLHIRKRFIELQTARIVEKARISGGGMVDLTKEENIDIMAQVISNRTLHVQACKGYKLTGTTVALDGSEDDQICREAKDFWDEMGMRSRIDSAVAEVAEKHAAGLLLWNYKTAQSLITPYPRRGHLDE</sequence>
<protein>
    <submittedName>
        <fullName evidence="1">Uncharacterized protein</fullName>
    </submittedName>
</protein>
<dbReference type="EMBL" id="CAUYUJ010015688">
    <property type="protein sequence ID" value="CAK0856984.1"/>
    <property type="molecule type" value="Genomic_DNA"/>
</dbReference>
<name>A0ABN9UC28_9DINO</name>
<feature type="non-terminal residue" evidence="1">
    <location>
        <position position="1"/>
    </location>
</feature>
<proteinExistence type="predicted"/>
<evidence type="ECO:0000313" key="2">
    <source>
        <dbReference type="Proteomes" id="UP001189429"/>
    </source>
</evidence>
<feature type="non-terminal residue" evidence="1">
    <location>
        <position position="733"/>
    </location>
</feature>
<organism evidence="1 2">
    <name type="scientific">Prorocentrum cordatum</name>
    <dbReference type="NCBI Taxonomy" id="2364126"/>
    <lineage>
        <taxon>Eukaryota</taxon>
        <taxon>Sar</taxon>
        <taxon>Alveolata</taxon>
        <taxon>Dinophyceae</taxon>
        <taxon>Prorocentrales</taxon>
        <taxon>Prorocentraceae</taxon>
        <taxon>Prorocentrum</taxon>
    </lineage>
</organism>
<accession>A0ABN9UC28</accession>
<reference evidence="1" key="1">
    <citation type="submission" date="2023-10" db="EMBL/GenBank/DDBJ databases">
        <authorList>
            <person name="Chen Y."/>
            <person name="Shah S."/>
            <person name="Dougan E. K."/>
            <person name="Thang M."/>
            <person name="Chan C."/>
        </authorList>
    </citation>
    <scope>NUCLEOTIDE SEQUENCE [LARGE SCALE GENOMIC DNA]</scope>
</reference>
<comment type="caution">
    <text evidence="1">The sequence shown here is derived from an EMBL/GenBank/DDBJ whole genome shotgun (WGS) entry which is preliminary data.</text>
</comment>
<keyword evidence="2" id="KW-1185">Reference proteome</keyword>